<dbReference type="SUPFAM" id="SSF52540">
    <property type="entry name" value="P-loop containing nucleoside triphosphate hydrolases"/>
    <property type="match status" value="1"/>
</dbReference>
<dbReference type="InterPro" id="IPR051451">
    <property type="entry name" value="PhoH2-like"/>
</dbReference>
<evidence type="ECO:0000313" key="8">
    <source>
        <dbReference type="EMBL" id="MCW2310088.1"/>
    </source>
</evidence>
<sequence>MTSDTPTAVPGDVAMAASASDMSHVVLAFEDNRLVSDLFGQFDQNLALIEQHLGVDIIARGNQVTIKGHHEGCEQARHVLVALYQRLQEGHEVHPGDVDGAIRLAVAAEQQLPLPTLEPKARLSFAQVATRRRTVIARSPAQDAYLRAMDRSDLVFGTGPAGTGKTFLAVAYAAALLERGDASRLILSRPAVEAGERLGFLPGDMKEKVDPYLRPLYDALYEMMPAERVDRGLQTGMIEVAPLAFMRGRTLSNAVVILDEAQNTSTMQMKMFLTRLGENSKMIVTGDPSQVDLPPGTTSGLIDALKVLRDVPGIVEVRFTDVDVVRHELVARIVRAYDGVSRREVEAPATPKEPR</sequence>
<name>A0ABT3HI61_9HYPH</name>
<dbReference type="EMBL" id="JAOQNS010000018">
    <property type="protein sequence ID" value="MCW2310088.1"/>
    <property type="molecule type" value="Genomic_DNA"/>
</dbReference>
<accession>A0ABT3HI61</accession>
<dbReference type="Gene3D" id="3.40.50.300">
    <property type="entry name" value="P-loop containing nucleotide triphosphate hydrolases"/>
    <property type="match status" value="1"/>
</dbReference>
<keyword evidence="4" id="KW-0547">Nucleotide-binding</keyword>
<dbReference type="PANTHER" id="PTHR30473">
    <property type="entry name" value="PROTEIN PHOH"/>
    <property type="match status" value="1"/>
</dbReference>
<keyword evidence="3" id="KW-0963">Cytoplasm</keyword>
<evidence type="ECO:0000256" key="3">
    <source>
        <dbReference type="ARBA" id="ARBA00022490"/>
    </source>
</evidence>
<dbReference type="Pfam" id="PF02562">
    <property type="entry name" value="PhoH"/>
    <property type="match status" value="1"/>
</dbReference>
<protein>
    <recommendedName>
        <fullName evidence="6">PhoH-like protein</fullName>
    </recommendedName>
</protein>
<gene>
    <name evidence="8" type="ORF">M2319_004453</name>
</gene>
<evidence type="ECO:0000256" key="6">
    <source>
        <dbReference type="ARBA" id="ARBA00039970"/>
    </source>
</evidence>
<reference evidence="9" key="1">
    <citation type="submission" date="2023-07" db="EMBL/GenBank/DDBJ databases">
        <title>Genome sequencing of Purple Non-Sulfur Bacteria from various extreme environments.</title>
        <authorList>
            <person name="Mayer M."/>
        </authorList>
    </citation>
    <scope>NUCLEOTIDE SEQUENCE [LARGE SCALE GENOMIC DNA]</scope>
    <source>
        <strain evidence="9">DSM 17935</strain>
    </source>
</reference>
<evidence type="ECO:0000256" key="4">
    <source>
        <dbReference type="ARBA" id="ARBA00022741"/>
    </source>
</evidence>
<evidence type="ECO:0000256" key="1">
    <source>
        <dbReference type="ARBA" id="ARBA00004496"/>
    </source>
</evidence>
<evidence type="ECO:0000259" key="7">
    <source>
        <dbReference type="Pfam" id="PF02562"/>
    </source>
</evidence>
<keyword evidence="5" id="KW-0067">ATP-binding</keyword>
<evidence type="ECO:0000256" key="5">
    <source>
        <dbReference type="ARBA" id="ARBA00022840"/>
    </source>
</evidence>
<dbReference type="PANTHER" id="PTHR30473:SF1">
    <property type="entry name" value="PHOH-LIKE PROTEIN"/>
    <property type="match status" value="1"/>
</dbReference>
<evidence type="ECO:0000256" key="2">
    <source>
        <dbReference type="ARBA" id="ARBA00010393"/>
    </source>
</evidence>
<dbReference type="InterPro" id="IPR036612">
    <property type="entry name" value="KH_dom_type_1_sf"/>
</dbReference>
<evidence type="ECO:0000313" key="9">
    <source>
        <dbReference type="Proteomes" id="UP001209755"/>
    </source>
</evidence>
<comment type="subcellular location">
    <subcellularLocation>
        <location evidence="1">Cytoplasm</location>
    </subcellularLocation>
</comment>
<proteinExistence type="inferred from homology"/>
<dbReference type="InterPro" id="IPR003714">
    <property type="entry name" value="PhoH"/>
</dbReference>
<dbReference type="Proteomes" id="UP001209755">
    <property type="component" value="Unassembled WGS sequence"/>
</dbReference>
<dbReference type="SUPFAM" id="SSF54791">
    <property type="entry name" value="Eukaryotic type KH-domain (KH-domain type I)"/>
    <property type="match status" value="1"/>
</dbReference>
<comment type="caution">
    <text evidence="8">The sequence shown here is derived from an EMBL/GenBank/DDBJ whole genome shotgun (WGS) entry which is preliminary data.</text>
</comment>
<keyword evidence="9" id="KW-1185">Reference proteome</keyword>
<comment type="similarity">
    <text evidence="2">Belongs to the PhoH family.</text>
</comment>
<feature type="domain" description="PhoH-like protein" evidence="7">
    <location>
        <begin position="135"/>
        <end position="338"/>
    </location>
</feature>
<dbReference type="InterPro" id="IPR027417">
    <property type="entry name" value="P-loop_NTPase"/>
</dbReference>
<organism evidence="8 9">
    <name type="scientific">Rhodobium gokarnense</name>
    <dbReference type="NCBI Taxonomy" id="364296"/>
    <lineage>
        <taxon>Bacteria</taxon>
        <taxon>Pseudomonadati</taxon>
        <taxon>Pseudomonadota</taxon>
        <taxon>Alphaproteobacteria</taxon>
        <taxon>Hyphomicrobiales</taxon>
        <taxon>Rhodobiaceae</taxon>
        <taxon>Rhodobium</taxon>
    </lineage>
</organism>